<evidence type="ECO:0000313" key="2">
    <source>
        <dbReference type="Proteomes" id="UP000481153"/>
    </source>
</evidence>
<proteinExistence type="predicted"/>
<keyword evidence="2" id="KW-1185">Reference proteome</keyword>
<dbReference type="AlphaFoldDB" id="A0A6G0WME5"/>
<gene>
    <name evidence="1" type="ORF">Ae201684_013701</name>
</gene>
<dbReference type="EMBL" id="VJMJ01000176">
    <property type="protein sequence ID" value="KAF0728517.1"/>
    <property type="molecule type" value="Genomic_DNA"/>
</dbReference>
<protein>
    <submittedName>
        <fullName evidence="1">Uncharacterized protein</fullName>
    </submittedName>
</protein>
<organism evidence="1 2">
    <name type="scientific">Aphanomyces euteiches</name>
    <dbReference type="NCBI Taxonomy" id="100861"/>
    <lineage>
        <taxon>Eukaryota</taxon>
        <taxon>Sar</taxon>
        <taxon>Stramenopiles</taxon>
        <taxon>Oomycota</taxon>
        <taxon>Saprolegniomycetes</taxon>
        <taxon>Saprolegniales</taxon>
        <taxon>Verrucalvaceae</taxon>
        <taxon>Aphanomyces</taxon>
    </lineage>
</organism>
<sequence>MCSASDLLRKANGGEILRWLLLSKRIPPTDGKKYNTVPEREANCILFNALPIIRSASFNHLFRKEFMGATQTKAIAEQGVAMLQMLRDICGDINNLYISRNKGSILDAVVTIGQLCAEEGAREYFGLHFDVPSRIFSLINYRSIQLINCI</sequence>
<comment type="caution">
    <text evidence="1">The sequence shown here is derived from an EMBL/GenBank/DDBJ whole genome shotgun (WGS) entry which is preliminary data.</text>
</comment>
<evidence type="ECO:0000313" key="1">
    <source>
        <dbReference type="EMBL" id="KAF0728517.1"/>
    </source>
</evidence>
<dbReference type="Proteomes" id="UP000481153">
    <property type="component" value="Unassembled WGS sequence"/>
</dbReference>
<reference evidence="1 2" key="1">
    <citation type="submission" date="2019-07" db="EMBL/GenBank/DDBJ databases">
        <title>Genomics analysis of Aphanomyces spp. identifies a new class of oomycete effector associated with host adaptation.</title>
        <authorList>
            <person name="Gaulin E."/>
        </authorList>
    </citation>
    <scope>NUCLEOTIDE SEQUENCE [LARGE SCALE GENOMIC DNA]</scope>
    <source>
        <strain evidence="1 2">ATCC 201684</strain>
    </source>
</reference>
<accession>A0A6G0WME5</accession>
<name>A0A6G0WME5_9STRA</name>